<organism evidence="1">
    <name type="scientific">uncultured Caudovirales phage</name>
    <dbReference type="NCBI Taxonomy" id="2100421"/>
    <lineage>
        <taxon>Viruses</taxon>
        <taxon>Duplodnaviria</taxon>
        <taxon>Heunggongvirae</taxon>
        <taxon>Uroviricota</taxon>
        <taxon>Caudoviricetes</taxon>
        <taxon>Peduoviridae</taxon>
        <taxon>Maltschvirus</taxon>
        <taxon>Maltschvirus maltsch</taxon>
    </lineage>
</organism>
<sequence>MIFYATQSFAQIKCVPDSLTCITPSADIFFMSQSFTIKDLSATNDFQQKSITLLKEENTYLRQALIQKDKEISLYTLKTVQAKQDLQNTTHLLTVSERKKRAYKVCTLIVSSIAAAELSYIGLQSISK</sequence>
<dbReference type="EMBL" id="LR796585">
    <property type="protein sequence ID" value="CAB4152744.1"/>
    <property type="molecule type" value="Genomic_DNA"/>
</dbReference>
<proteinExistence type="predicted"/>
<reference evidence="1" key="1">
    <citation type="submission" date="2020-04" db="EMBL/GenBank/DDBJ databases">
        <authorList>
            <person name="Chiriac C."/>
            <person name="Salcher M."/>
            <person name="Ghai R."/>
            <person name="Kavagutti S V."/>
        </authorList>
    </citation>
    <scope>NUCLEOTIDE SEQUENCE</scope>
</reference>
<accession>A0A6J5N0Y0</accession>
<name>A0A6J5N0Y0_9CAUD</name>
<gene>
    <name evidence="1" type="ORF">UFOVP606_24</name>
</gene>
<evidence type="ECO:0000313" key="1">
    <source>
        <dbReference type="EMBL" id="CAB4152744.1"/>
    </source>
</evidence>
<protein>
    <submittedName>
        <fullName evidence="1">Uncharacterized protein</fullName>
    </submittedName>
</protein>